<feature type="domain" description="Ion transport" evidence="6">
    <location>
        <begin position="91"/>
        <end position="310"/>
    </location>
</feature>
<keyword evidence="3 5" id="KW-1133">Transmembrane helix</keyword>
<evidence type="ECO:0000313" key="7">
    <source>
        <dbReference type="Proteomes" id="UP001652625"/>
    </source>
</evidence>
<feature type="domain" description="Ion transport" evidence="6">
    <location>
        <begin position="429"/>
        <end position="677"/>
    </location>
</feature>
<feature type="transmembrane region" description="Helical" evidence="5">
    <location>
        <begin position="283"/>
        <end position="305"/>
    </location>
</feature>
<sequence>MQLMASSKKNHEVNHLENELFNDLHSNEGITFESFDSYKDFRNDQEFLTLLASTYVDDAVNGRHEYFIPEPEPLRIYRWYHQKGIKICLNILIWLNMAIVLFEKPSVYELPYWATMLMELTCIVGYTLRLYHLWNFTPITRYWKNRNVIVVLICILFTLVDMLLYIILMQLGQIKYAIRWSRVLRPAFMINFSESQQVQRSIRNIRKIMPEVSNVLMLFLLFIGLYSLLGLKLFGKRDFKDIQGEPYFVNYWDIYFKLYVLTTTANNPDIMIPVYNQSNWYSLYFDIFTIIATYLFVSIFLAVIYQNYRQYLKNGVMASVYRKRRNMKLAFDCLKVKHGSTWVLTFSKWKHLLYFLRPKMDPLQAVLYWKVLDENQENVIGFNSFSQFCDLLHIKMDSINVKGHIFMRLTPNIYFSKVGVWLQKCVKHKFFAYFFDMVIVLNAISIGLNYEIIEPLFLTLFNIEIFLKFYTFGPKEFSRNIINRFDTAVIVPATLLYILKSITEIVRYSEFIVDCLLILRILRLFKLVANFNRLNVILKTIIQIGPAIITYGGIVFILYYIYGIVGMEVFSNLIHGYVAYNTSNISSNEFCGNIKLKDSEFARLKYCEKNFNNIVKSFNILFDLMNVNQWHIITDGFVRATNSFARIYFVSFHFLCVIVVLNIFVAFILEAFIVQYSLSKRNSKLALEKKILEKGKVTSNAEPTLSVSDTIDFANLDSDFNIQEYLNKSGMTFQLRKSQWNNAEYLLQQMFEDELDEKDIGVEFNDDFDDLEPIAFQSTSTFKKDKINNLDFL</sequence>
<dbReference type="InterPro" id="IPR027359">
    <property type="entry name" value="Volt_channel_dom_sf"/>
</dbReference>
<name>A0ABM4CII0_HYDVU</name>
<keyword evidence="2 5" id="KW-0812">Transmembrane</keyword>
<reference evidence="8" key="1">
    <citation type="submission" date="2025-08" db="UniProtKB">
        <authorList>
            <consortium name="RefSeq"/>
        </authorList>
    </citation>
    <scope>IDENTIFICATION</scope>
</reference>
<evidence type="ECO:0000256" key="3">
    <source>
        <dbReference type="ARBA" id="ARBA00022989"/>
    </source>
</evidence>
<dbReference type="Gene3D" id="1.20.120.350">
    <property type="entry name" value="Voltage-gated potassium channels. Chain C"/>
    <property type="match status" value="1"/>
</dbReference>
<proteinExistence type="predicted"/>
<dbReference type="RefSeq" id="XP_065661550.1">
    <property type="nucleotide sequence ID" value="XM_065805478.1"/>
</dbReference>
<dbReference type="SUPFAM" id="SSF47473">
    <property type="entry name" value="EF-hand"/>
    <property type="match status" value="1"/>
</dbReference>
<feature type="transmembrane region" description="Helical" evidence="5">
    <location>
        <begin position="110"/>
        <end position="128"/>
    </location>
</feature>
<gene>
    <name evidence="8" type="primary">LOC100203991</name>
</gene>
<dbReference type="SUPFAM" id="SSF81324">
    <property type="entry name" value="Voltage-gated potassium channels"/>
    <property type="match status" value="2"/>
</dbReference>
<dbReference type="Pfam" id="PF00520">
    <property type="entry name" value="Ion_trans"/>
    <property type="match status" value="2"/>
</dbReference>
<accession>A0ABM4CII0</accession>
<feature type="transmembrane region" description="Helical" evidence="5">
    <location>
        <begin position="148"/>
        <end position="168"/>
    </location>
</feature>
<dbReference type="Gene3D" id="1.10.287.70">
    <property type="match status" value="2"/>
</dbReference>
<comment type="subcellular location">
    <subcellularLocation>
        <location evidence="1">Membrane</location>
        <topology evidence="1">Multi-pass membrane protein</topology>
    </subcellularLocation>
</comment>
<feature type="transmembrane region" description="Helical" evidence="5">
    <location>
        <begin position="84"/>
        <end position="104"/>
    </location>
</feature>
<evidence type="ECO:0000256" key="2">
    <source>
        <dbReference type="ARBA" id="ARBA00022692"/>
    </source>
</evidence>
<dbReference type="Proteomes" id="UP001652625">
    <property type="component" value="Chromosome 09"/>
</dbReference>
<dbReference type="GeneID" id="100203991"/>
<keyword evidence="4 5" id="KW-0472">Membrane</keyword>
<feature type="transmembrane region" description="Helical" evidence="5">
    <location>
        <begin position="430"/>
        <end position="450"/>
    </location>
</feature>
<feature type="transmembrane region" description="Helical" evidence="5">
    <location>
        <begin position="647"/>
        <end position="674"/>
    </location>
</feature>
<dbReference type="PANTHER" id="PTHR46726">
    <property type="entry name" value="TWO PORE CHANNEL 3"/>
    <property type="match status" value="1"/>
</dbReference>
<dbReference type="InterPro" id="IPR005821">
    <property type="entry name" value="Ion_trans_dom"/>
</dbReference>
<dbReference type="InterPro" id="IPR011992">
    <property type="entry name" value="EF-hand-dom_pair"/>
</dbReference>
<evidence type="ECO:0000256" key="1">
    <source>
        <dbReference type="ARBA" id="ARBA00004141"/>
    </source>
</evidence>
<feature type="transmembrane region" description="Helical" evidence="5">
    <location>
        <begin position="541"/>
        <end position="562"/>
    </location>
</feature>
<evidence type="ECO:0000259" key="6">
    <source>
        <dbReference type="Pfam" id="PF00520"/>
    </source>
</evidence>
<evidence type="ECO:0000256" key="5">
    <source>
        <dbReference type="SAM" id="Phobius"/>
    </source>
</evidence>
<protein>
    <submittedName>
        <fullName evidence="8">Two pore channel protein 2 isoform X2</fullName>
    </submittedName>
</protein>
<evidence type="ECO:0000313" key="8">
    <source>
        <dbReference type="RefSeq" id="XP_065661550.1"/>
    </source>
</evidence>
<organism evidence="7 8">
    <name type="scientific">Hydra vulgaris</name>
    <name type="common">Hydra</name>
    <name type="synonym">Hydra attenuata</name>
    <dbReference type="NCBI Taxonomy" id="6087"/>
    <lineage>
        <taxon>Eukaryota</taxon>
        <taxon>Metazoa</taxon>
        <taxon>Cnidaria</taxon>
        <taxon>Hydrozoa</taxon>
        <taxon>Hydroidolina</taxon>
        <taxon>Anthoathecata</taxon>
        <taxon>Aplanulata</taxon>
        <taxon>Hydridae</taxon>
        <taxon>Hydra</taxon>
    </lineage>
</organism>
<dbReference type="PANTHER" id="PTHR46726:SF1">
    <property type="entry name" value="TWO-PORE CALCIUM CHANNEL 3"/>
    <property type="match status" value="1"/>
</dbReference>
<feature type="transmembrane region" description="Helical" evidence="5">
    <location>
        <begin position="212"/>
        <end position="231"/>
    </location>
</feature>
<keyword evidence="7" id="KW-1185">Reference proteome</keyword>
<evidence type="ECO:0000256" key="4">
    <source>
        <dbReference type="ARBA" id="ARBA00023136"/>
    </source>
</evidence>